<dbReference type="GO" id="GO:0005886">
    <property type="term" value="C:plasma membrane"/>
    <property type="evidence" value="ECO:0007669"/>
    <property type="project" value="UniProtKB-SubCell"/>
</dbReference>
<dbReference type="PANTHER" id="PTHR42718">
    <property type="entry name" value="MAJOR FACILITATOR SUPERFAMILY MULTIDRUG TRANSPORTER MFSC"/>
    <property type="match status" value="1"/>
</dbReference>
<keyword evidence="2" id="KW-0813">Transport</keyword>
<accession>A0A0L6JMZ0</accession>
<keyword evidence="9" id="KW-1185">Reference proteome</keyword>
<proteinExistence type="predicted"/>
<sequence length="241" mass="26232">MMLIAALVLMTAFIVHERRVSYPLLNFGLFKIKIFLLGISTGFLSFVSLNTTLYFIPFYFVYILKFTTLKAGLLMSAYPLMTAVISPFSGWLSDKISYRPLTVIGLIINVVVLFTISTFGTSTSMVEIILFMALLGIGSAIFQSPNNSSVMGSVPKNELGSAGGINALFRNLGMVSGTTISVLLFSFTTKINISKFTGQKADFNSAVFLMGFRVVFIFAACACIAALLLSVVRISLKKPKS</sequence>
<comment type="subcellular location">
    <subcellularLocation>
        <location evidence="1">Cell membrane</location>
        <topology evidence="1">Multi-pass membrane protein</topology>
    </subcellularLocation>
</comment>
<dbReference type="GO" id="GO:0022857">
    <property type="term" value="F:transmembrane transporter activity"/>
    <property type="evidence" value="ECO:0007669"/>
    <property type="project" value="InterPro"/>
</dbReference>
<dbReference type="AlphaFoldDB" id="A0A0L6JMZ0"/>
<feature type="transmembrane region" description="Helical" evidence="6">
    <location>
        <begin position="73"/>
        <end position="92"/>
    </location>
</feature>
<dbReference type="Pfam" id="PF07690">
    <property type="entry name" value="MFS_1"/>
    <property type="match status" value="1"/>
</dbReference>
<dbReference type="InterPro" id="IPR011701">
    <property type="entry name" value="MFS"/>
</dbReference>
<reference evidence="9" key="1">
    <citation type="submission" date="2015-07" db="EMBL/GenBank/DDBJ databases">
        <title>Near-Complete Genome Sequence of the Cellulolytic Bacterium Bacteroides (Pseudobacteroides) cellulosolvens ATCC 35603.</title>
        <authorList>
            <person name="Dassa B."/>
            <person name="Utturkar S.M."/>
            <person name="Klingeman D.M."/>
            <person name="Hurt R.A."/>
            <person name="Keller M."/>
            <person name="Xu J."/>
            <person name="Reddy Y.H.K."/>
            <person name="Borovok I."/>
            <person name="Grinberg I.R."/>
            <person name="Lamed R."/>
            <person name="Zhivin O."/>
            <person name="Bayer E.A."/>
            <person name="Brown S.D."/>
        </authorList>
    </citation>
    <scope>NUCLEOTIDE SEQUENCE [LARGE SCALE GENOMIC DNA]</scope>
    <source>
        <strain evidence="9">DSM 2933</strain>
    </source>
</reference>
<keyword evidence="5 6" id="KW-0472">Membrane</keyword>
<protein>
    <submittedName>
        <fullName evidence="8">Major facilitator superfamily MFS_1</fullName>
    </submittedName>
</protein>
<evidence type="ECO:0000259" key="7">
    <source>
        <dbReference type="PROSITE" id="PS50850"/>
    </source>
</evidence>
<dbReference type="Gene3D" id="1.20.1250.20">
    <property type="entry name" value="MFS general substrate transporter like domains"/>
    <property type="match status" value="1"/>
</dbReference>
<evidence type="ECO:0000256" key="1">
    <source>
        <dbReference type="ARBA" id="ARBA00004651"/>
    </source>
</evidence>
<feature type="transmembrane region" description="Helical" evidence="6">
    <location>
        <begin position="206"/>
        <end position="232"/>
    </location>
</feature>
<evidence type="ECO:0000256" key="3">
    <source>
        <dbReference type="ARBA" id="ARBA00022692"/>
    </source>
</evidence>
<dbReference type="EMBL" id="LGTC01000001">
    <property type="protein sequence ID" value="KNY27134.1"/>
    <property type="molecule type" value="Genomic_DNA"/>
</dbReference>
<comment type="caution">
    <text evidence="8">The sequence shown here is derived from an EMBL/GenBank/DDBJ whole genome shotgun (WGS) entry which is preliminary data.</text>
</comment>
<dbReference type="SUPFAM" id="SSF103473">
    <property type="entry name" value="MFS general substrate transporter"/>
    <property type="match status" value="1"/>
</dbReference>
<evidence type="ECO:0000256" key="2">
    <source>
        <dbReference type="ARBA" id="ARBA00022448"/>
    </source>
</evidence>
<evidence type="ECO:0000256" key="4">
    <source>
        <dbReference type="ARBA" id="ARBA00022989"/>
    </source>
</evidence>
<dbReference type="PANTHER" id="PTHR42718:SF9">
    <property type="entry name" value="MAJOR FACILITATOR SUPERFAMILY MULTIDRUG TRANSPORTER MFSC"/>
    <property type="match status" value="1"/>
</dbReference>
<feature type="domain" description="Major facilitator superfamily (MFS) profile" evidence="7">
    <location>
        <begin position="26"/>
        <end position="241"/>
    </location>
</feature>
<dbReference type="eggNOG" id="COG0477">
    <property type="taxonomic scope" value="Bacteria"/>
</dbReference>
<keyword evidence="4 6" id="KW-1133">Transmembrane helix</keyword>
<dbReference type="RefSeq" id="WP_050753393.1">
    <property type="nucleotide sequence ID" value="NZ_LGTC01000001.1"/>
</dbReference>
<dbReference type="InterPro" id="IPR020846">
    <property type="entry name" value="MFS_dom"/>
</dbReference>
<gene>
    <name evidence="8" type="ORF">Bccel_2399</name>
</gene>
<dbReference type="PATRIC" id="fig|398512.5.peg.2501"/>
<feature type="transmembrane region" description="Helical" evidence="6">
    <location>
        <begin position="98"/>
        <end position="116"/>
    </location>
</feature>
<feature type="transmembrane region" description="Helical" evidence="6">
    <location>
        <begin position="35"/>
        <end position="61"/>
    </location>
</feature>
<evidence type="ECO:0000313" key="8">
    <source>
        <dbReference type="EMBL" id="KNY27134.1"/>
    </source>
</evidence>
<evidence type="ECO:0000313" key="9">
    <source>
        <dbReference type="Proteomes" id="UP000036923"/>
    </source>
</evidence>
<evidence type="ECO:0000256" key="5">
    <source>
        <dbReference type="ARBA" id="ARBA00023136"/>
    </source>
</evidence>
<organism evidence="8 9">
    <name type="scientific">Pseudobacteroides cellulosolvens ATCC 35603 = DSM 2933</name>
    <dbReference type="NCBI Taxonomy" id="398512"/>
    <lineage>
        <taxon>Bacteria</taxon>
        <taxon>Bacillati</taxon>
        <taxon>Bacillota</taxon>
        <taxon>Clostridia</taxon>
        <taxon>Eubacteriales</taxon>
        <taxon>Oscillospiraceae</taxon>
        <taxon>Pseudobacteroides</taxon>
    </lineage>
</organism>
<keyword evidence="3 6" id="KW-0812">Transmembrane</keyword>
<dbReference type="PROSITE" id="PS50850">
    <property type="entry name" value="MFS"/>
    <property type="match status" value="1"/>
</dbReference>
<feature type="transmembrane region" description="Helical" evidence="6">
    <location>
        <begin position="128"/>
        <end position="145"/>
    </location>
</feature>
<feature type="transmembrane region" description="Helical" evidence="6">
    <location>
        <begin position="165"/>
        <end position="185"/>
    </location>
</feature>
<evidence type="ECO:0000256" key="6">
    <source>
        <dbReference type="SAM" id="Phobius"/>
    </source>
</evidence>
<dbReference type="InterPro" id="IPR036259">
    <property type="entry name" value="MFS_trans_sf"/>
</dbReference>
<dbReference type="Proteomes" id="UP000036923">
    <property type="component" value="Unassembled WGS sequence"/>
</dbReference>
<dbReference type="STRING" id="398512.Bccel_2399"/>
<name>A0A0L6JMZ0_9FIRM</name>